<sequence length="130" mass="14603">FDSGGFHRERRKKEHSNETHKKTKHIADFVVRSLSPYYSTGAFKDRETFKDVARELTRRLVRSGVSTDVVEQAIGRVTSRLVAPYRQCLTACDSPTATTTMSKRGIISSPDDLAWTDILSELMTVTGHSV</sequence>
<dbReference type="GO" id="GO:0006355">
    <property type="term" value="P:regulation of DNA-templated transcription"/>
    <property type="evidence" value="ECO:0007669"/>
    <property type="project" value="InterPro"/>
</dbReference>
<evidence type="ECO:0000313" key="5">
    <source>
        <dbReference type="WBParaSite" id="MCU_011721-RA"/>
    </source>
</evidence>
<evidence type="ECO:0000256" key="1">
    <source>
        <dbReference type="ARBA" id="ARBA00004123"/>
    </source>
</evidence>
<name>A0A5K3FUP5_MESCO</name>
<dbReference type="AlphaFoldDB" id="A0A5K3FUP5"/>
<protein>
    <submittedName>
        <fullName evidence="5">DUF4158 domain-containing protein</fullName>
    </submittedName>
</protein>
<dbReference type="Pfam" id="PF08236">
    <property type="entry name" value="SRI"/>
    <property type="match status" value="1"/>
</dbReference>
<keyword evidence="2" id="KW-0539">Nucleus</keyword>
<feature type="domain" description="Set2 Rpb1 interacting" evidence="4">
    <location>
        <begin position="24"/>
        <end position="65"/>
    </location>
</feature>
<dbReference type="WBParaSite" id="MCU_011721-RA">
    <property type="protein sequence ID" value="MCU_011721-RA"/>
    <property type="gene ID" value="MCU_011721"/>
</dbReference>
<dbReference type="InterPro" id="IPR038190">
    <property type="entry name" value="SRI_sf"/>
</dbReference>
<proteinExistence type="predicted"/>
<organism evidence="5">
    <name type="scientific">Mesocestoides corti</name>
    <name type="common">Flatworm</name>
    <dbReference type="NCBI Taxonomy" id="53468"/>
    <lineage>
        <taxon>Eukaryota</taxon>
        <taxon>Metazoa</taxon>
        <taxon>Spiralia</taxon>
        <taxon>Lophotrochozoa</taxon>
        <taxon>Platyhelminthes</taxon>
        <taxon>Cestoda</taxon>
        <taxon>Eucestoda</taxon>
        <taxon>Cyclophyllidea</taxon>
        <taxon>Mesocestoididae</taxon>
        <taxon>Mesocestoides</taxon>
    </lineage>
</organism>
<dbReference type="Gene3D" id="1.10.1740.100">
    <property type="entry name" value="Set2, Rpb1 interacting domain"/>
    <property type="match status" value="1"/>
</dbReference>
<accession>A0A5K3FUP5</accession>
<evidence type="ECO:0000259" key="4">
    <source>
        <dbReference type="Pfam" id="PF08236"/>
    </source>
</evidence>
<dbReference type="GO" id="GO:0005694">
    <property type="term" value="C:chromosome"/>
    <property type="evidence" value="ECO:0007669"/>
    <property type="project" value="InterPro"/>
</dbReference>
<comment type="subcellular location">
    <subcellularLocation>
        <location evidence="1">Nucleus</location>
    </subcellularLocation>
</comment>
<feature type="region of interest" description="Disordered" evidence="3">
    <location>
        <begin position="1"/>
        <end position="22"/>
    </location>
</feature>
<evidence type="ECO:0000256" key="2">
    <source>
        <dbReference type="ARBA" id="ARBA00023242"/>
    </source>
</evidence>
<evidence type="ECO:0000256" key="3">
    <source>
        <dbReference type="SAM" id="MobiDB-lite"/>
    </source>
</evidence>
<dbReference type="InterPro" id="IPR013257">
    <property type="entry name" value="SRI"/>
</dbReference>
<reference evidence="5" key="1">
    <citation type="submission" date="2019-11" db="UniProtKB">
        <authorList>
            <consortium name="WormBaseParasite"/>
        </authorList>
    </citation>
    <scope>IDENTIFICATION</scope>
</reference>